<dbReference type="PANTHER" id="PTHR47003:SF11">
    <property type="entry name" value="PPR SUPERFAMILY PROTEIN"/>
    <property type="match status" value="1"/>
</dbReference>
<dbReference type="Proteomes" id="UP000053555">
    <property type="component" value="Unassembled WGS sequence"/>
</dbReference>
<organism evidence="1">
    <name type="scientific">Glycine soja</name>
    <name type="common">Wild soybean</name>
    <dbReference type="NCBI Taxonomy" id="3848"/>
    <lineage>
        <taxon>Eukaryota</taxon>
        <taxon>Viridiplantae</taxon>
        <taxon>Streptophyta</taxon>
        <taxon>Embryophyta</taxon>
        <taxon>Tracheophyta</taxon>
        <taxon>Spermatophyta</taxon>
        <taxon>Magnoliopsida</taxon>
        <taxon>eudicotyledons</taxon>
        <taxon>Gunneridae</taxon>
        <taxon>Pentapetalae</taxon>
        <taxon>rosids</taxon>
        <taxon>fabids</taxon>
        <taxon>Fabales</taxon>
        <taxon>Fabaceae</taxon>
        <taxon>Papilionoideae</taxon>
        <taxon>50 kb inversion clade</taxon>
        <taxon>NPAAA clade</taxon>
        <taxon>indigoferoid/millettioid clade</taxon>
        <taxon>Phaseoleae</taxon>
        <taxon>Glycine</taxon>
        <taxon>Glycine subgen. Soja</taxon>
    </lineage>
</organism>
<protein>
    <submittedName>
        <fullName evidence="1">Pentatricopeptide repeat-containing protein</fullName>
    </submittedName>
</protein>
<dbReference type="InterPro" id="IPR011990">
    <property type="entry name" value="TPR-like_helical_dom_sf"/>
</dbReference>
<dbReference type="PANTHER" id="PTHR47003">
    <property type="entry name" value="OS01G0970900 PROTEIN"/>
    <property type="match status" value="1"/>
</dbReference>
<gene>
    <name evidence="1" type="ORF">glysoja_028683</name>
</gene>
<evidence type="ECO:0000313" key="1">
    <source>
        <dbReference type="EMBL" id="KHN00155.1"/>
    </source>
</evidence>
<dbReference type="Gene3D" id="1.25.40.10">
    <property type="entry name" value="Tetratricopeptide repeat domain"/>
    <property type="match status" value="1"/>
</dbReference>
<dbReference type="EMBL" id="KN671175">
    <property type="protein sequence ID" value="KHN00155.1"/>
    <property type="molecule type" value="Genomic_DNA"/>
</dbReference>
<name>A0A0B2NSV3_GLYSO</name>
<proteinExistence type="predicted"/>
<dbReference type="AlphaFoldDB" id="A0A0B2NSV3"/>
<dbReference type="GO" id="GO:0008380">
    <property type="term" value="P:RNA splicing"/>
    <property type="evidence" value="ECO:0007669"/>
    <property type="project" value="InterPro"/>
</dbReference>
<sequence>MRIYKLDGFLRNLVPSPSTRAISNMKKGEKLKLKDEHREYMRNVIGKIYKTLKYSSWESAEQELNNMSLRWDSYTVNQVLKSHPPMEKAWLFFNWASSLRGFKHDHYTYTTMLDIFGEAGRVSSIKLDSVTYTSMMHWLSSSGNVEIRLCKCGTKSNPRLLSLTPLISRFSFIIEDSKRPLVFTRR</sequence>
<reference evidence="1" key="1">
    <citation type="submission" date="2014-07" db="EMBL/GenBank/DDBJ databases">
        <title>Identification of a novel salt tolerance gene in wild soybean by whole-genome sequencing.</title>
        <authorList>
            <person name="Lam H.-M."/>
            <person name="Qi X."/>
            <person name="Li M.-W."/>
            <person name="Liu X."/>
            <person name="Xie M."/>
            <person name="Ni M."/>
            <person name="Xu X."/>
        </authorList>
    </citation>
    <scope>NUCLEOTIDE SEQUENCE [LARGE SCALE GENOMIC DNA]</scope>
    <source>
        <tissue evidence="1">Root</tissue>
    </source>
</reference>
<accession>A0A0B2NSV3</accession>
<dbReference type="InterPro" id="IPR044578">
    <property type="entry name" value="BIR6-like"/>
</dbReference>